<dbReference type="Pfam" id="PF00107">
    <property type="entry name" value="ADH_zinc_N"/>
    <property type="match status" value="1"/>
</dbReference>
<keyword evidence="2 4" id="KW-0862">Zinc</keyword>
<dbReference type="SUPFAM" id="SSF51735">
    <property type="entry name" value="NAD(P)-binding Rossmann-fold domains"/>
    <property type="match status" value="1"/>
</dbReference>
<evidence type="ECO:0000313" key="7">
    <source>
        <dbReference type="Proteomes" id="UP000006000"/>
    </source>
</evidence>
<organism evidence="6 7">
    <name type="scientific">Eubacterium ventriosum ATCC 27560</name>
    <dbReference type="NCBI Taxonomy" id="411463"/>
    <lineage>
        <taxon>Bacteria</taxon>
        <taxon>Bacillati</taxon>
        <taxon>Bacillota</taxon>
        <taxon>Clostridia</taxon>
        <taxon>Eubacteriales</taxon>
        <taxon>Eubacteriaceae</taxon>
        <taxon>Eubacterium</taxon>
    </lineage>
</organism>
<keyword evidence="3" id="KW-0560">Oxidoreductase</keyword>
<dbReference type="PANTHER" id="PTHR43401:SF2">
    <property type="entry name" value="L-THREONINE 3-DEHYDROGENASE"/>
    <property type="match status" value="1"/>
</dbReference>
<comment type="cofactor">
    <cofactor evidence="4">
        <name>Zn(2+)</name>
        <dbReference type="ChEBI" id="CHEBI:29105"/>
    </cofactor>
</comment>
<dbReference type="InterPro" id="IPR013154">
    <property type="entry name" value="ADH-like_N"/>
</dbReference>
<reference evidence="6 7" key="2">
    <citation type="submission" date="2007-04" db="EMBL/GenBank/DDBJ databases">
        <title>Draft genome sequence of Eubacterium ventriosum (ATCC 27560).</title>
        <authorList>
            <person name="Sudarsanam P."/>
            <person name="Ley R."/>
            <person name="Guruge J."/>
            <person name="Turnbaugh P.J."/>
            <person name="Mahowald M."/>
            <person name="Liep D."/>
            <person name="Gordon J."/>
        </authorList>
    </citation>
    <scope>NUCLEOTIDE SEQUENCE [LARGE SCALE GENOMIC DNA]</scope>
    <source>
        <strain evidence="6 7">ATCC 27560</strain>
    </source>
</reference>
<dbReference type="InterPro" id="IPR050129">
    <property type="entry name" value="Zn_alcohol_dh"/>
</dbReference>
<dbReference type="AlphaFoldDB" id="A5ZA32"/>
<accession>A5ZA32</accession>
<dbReference type="InterPro" id="IPR020843">
    <property type="entry name" value="ER"/>
</dbReference>
<dbReference type="PROSITE" id="PS00059">
    <property type="entry name" value="ADH_ZINC"/>
    <property type="match status" value="1"/>
</dbReference>
<evidence type="ECO:0000256" key="2">
    <source>
        <dbReference type="ARBA" id="ARBA00022833"/>
    </source>
</evidence>
<evidence type="ECO:0000259" key="5">
    <source>
        <dbReference type="SMART" id="SM00829"/>
    </source>
</evidence>
<evidence type="ECO:0000256" key="3">
    <source>
        <dbReference type="ARBA" id="ARBA00023002"/>
    </source>
</evidence>
<reference evidence="6 7" key="1">
    <citation type="submission" date="2007-03" db="EMBL/GenBank/DDBJ databases">
        <authorList>
            <person name="Fulton L."/>
            <person name="Clifton S."/>
            <person name="Fulton B."/>
            <person name="Xu J."/>
            <person name="Minx P."/>
            <person name="Pepin K.H."/>
            <person name="Johnson M."/>
            <person name="Thiruvilangam P."/>
            <person name="Bhonagiri V."/>
            <person name="Nash W.E."/>
            <person name="Mardis E.R."/>
            <person name="Wilson R.K."/>
        </authorList>
    </citation>
    <scope>NUCLEOTIDE SEQUENCE [LARGE SCALE GENOMIC DNA]</scope>
    <source>
        <strain evidence="6 7">ATCC 27560</strain>
    </source>
</reference>
<feature type="domain" description="Enoyl reductase (ER)" evidence="5">
    <location>
        <begin position="18"/>
        <end position="349"/>
    </location>
</feature>
<dbReference type="Gene3D" id="3.40.50.720">
    <property type="entry name" value="NAD(P)-binding Rossmann-like Domain"/>
    <property type="match status" value="1"/>
</dbReference>
<dbReference type="InterPro" id="IPR002328">
    <property type="entry name" value="ADH_Zn_CS"/>
</dbReference>
<evidence type="ECO:0000313" key="6">
    <source>
        <dbReference type="EMBL" id="EDM49933.1"/>
    </source>
</evidence>
<dbReference type="SMART" id="SM00829">
    <property type="entry name" value="PKS_ER"/>
    <property type="match status" value="1"/>
</dbReference>
<dbReference type="Gene3D" id="3.90.180.10">
    <property type="entry name" value="Medium-chain alcohol dehydrogenases, catalytic domain"/>
    <property type="match status" value="1"/>
</dbReference>
<name>A5ZA32_9FIRM</name>
<dbReference type="SUPFAM" id="SSF50129">
    <property type="entry name" value="GroES-like"/>
    <property type="match status" value="1"/>
</dbReference>
<dbReference type="PANTHER" id="PTHR43401">
    <property type="entry name" value="L-THREONINE 3-DEHYDROGENASE"/>
    <property type="match status" value="1"/>
</dbReference>
<dbReference type="InterPro" id="IPR013149">
    <property type="entry name" value="ADH-like_C"/>
</dbReference>
<gene>
    <name evidence="6" type="ORF">EUBVEN_02579</name>
</gene>
<evidence type="ECO:0000256" key="1">
    <source>
        <dbReference type="ARBA" id="ARBA00022723"/>
    </source>
</evidence>
<dbReference type="Pfam" id="PF08240">
    <property type="entry name" value="ADH_N"/>
    <property type="match status" value="1"/>
</dbReference>
<proteinExistence type="inferred from homology"/>
<dbReference type="InterPro" id="IPR036291">
    <property type="entry name" value="NAD(P)-bd_dom_sf"/>
</dbReference>
<dbReference type="eggNOG" id="COG1063">
    <property type="taxonomic scope" value="Bacteria"/>
</dbReference>
<comment type="similarity">
    <text evidence="4">Belongs to the zinc-containing alcohol dehydrogenase family.</text>
</comment>
<dbReference type="STRING" id="411463.EUBVEN_02579"/>
<comment type="caution">
    <text evidence="6">The sequence shown here is derived from an EMBL/GenBank/DDBJ whole genome shotgun (WGS) entry which is preliminary data.</text>
</comment>
<protein>
    <submittedName>
        <fullName evidence="6">GroES-like protein</fullName>
    </submittedName>
</protein>
<dbReference type="EMBL" id="AAVL02000038">
    <property type="protein sequence ID" value="EDM49933.1"/>
    <property type="molecule type" value="Genomic_DNA"/>
</dbReference>
<dbReference type="GO" id="GO:0016491">
    <property type="term" value="F:oxidoreductase activity"/>
    <property type="evidence" value="ECO:0007669"/>
    <property type="project" value="UniProtKB-KW"/>
</dbReference>
<keyword evidence="1 4" id="KW-0479">Metal-binding</keyword>
<dbReference type="HOGENOM" id="CLU_026673_11_0_9"/>
<sequence length="356" mass="38625">MYYYKGDNMKAVVKTEVGFDNMVYKEVEEPKAERDLVKIKIAYSGICGTDLHAFRGEYGSTKPPVILGHEFSGIVTEVGPDVKNIKVGDRVTSETTFTTCGHCSMCASKDYNLCGNRQGIGTQINGSMAEYVVSREESVHVLPDNVSLLSASLTEPLACGVHAVIEKGNVQPGDICVVFGAGAIGQMVAQVAKGCGATVIMAGLTNDAERFKIAKECGIDVTVDQMTQDLKSIVMEMTNNEGADKCFECSGAVVAANTALDLCRRKGTVVQMGVFSKSKVEICTDWILHKEINYVGSRSQKPSSWVKALELMADGKVVPEKTAKNFVTLENWRDGFDRMAKGEGAKWVITIDEELE</sequence>
<dbReference type="InterPro" id="IPR011032">
    <property type="entry name" value="GroES-like_sf"/>
</dbReference>
<evidence type="ECO:0000256" key="4">
    <source>
        <dbReference type="RuleBase" id="RU361277"/>
    </source>
</evidence>
<dbReference type="CDD" id="cd08258">
    <property type="entry name" value="Zn_ADH4"/>
    <property type="match status" value="1"/>
</dbReference>
<dbReference type="GO" id="GO:0008270">
    <property type="term" value="F:zinc ion binding"/>
    <property type="evidence" value="ECO:0007669"/>
    <property type="project" value="InterPro"/>
</dbReference>
<dbReference type="Proteomes" id="UP000006000">
    <property type="component" value="Unassembled WGS sequence"/>
</dbReference>